<keyword evidence="3 7" id="KW-1003">Cell membrane</keyword>
<evidence type="ECO:0000256" key="3">
    <source>
        <dbReference type="ARBA" id="ARBA00022475"/>
    </source>
</evidence>
<evidence type="ECO:0000256" key="8">
    <source>
        <dbReference type="SAM" id="Phobius"/>
    </source>
</evidence>
<dbReference type="InterPro" id="IPR028362">
    <property type="entry name" value="AlgI"/>
</dbReference>
<organism evidence="9 10">
    <name type="scientific">Lachnospira intestinalis</name>
    <dbReference type="NCBI Taxonomy" id="3133158"/>
    <lineage>
        <taxon>Bacteria</taxon>
        <taxon>Bacillati</taxon>
        <taxon>Bacillota</taxon>
        <taxon>Clostridia</taxon>
        <taxon>Lachnospirales</taxon>
        <taxon>Lachnospiraceae</taxon>
        <taxon>Lachnospira</taxon>
    </lineage>
</organism>
<feature type="transmembrane region" description="Helical" evidence="8">
    <location>
        <begin position="347"/>
        <end position="365"/>
    </location>
</feature>
<feature type="transmembrane region" description="Helical" evidence="8">
    <location>
        <begin position="5"/>
        <end position="22"/>
    </location>
</feature>
<feature type="transmembrane region" description="Helical" evidence="8">
    <location>
        <begin position="466"/>
        <end position="482"/>
    </location>
</feature>
<evidence type="ECO:0000256" key="7">
    <source>
        <dbReference type="PIRNR" id="PIRNR016636"/>
    </source>
</evidence>
<keyword evidence="10" id="KW-1185">Reference proteome</keyword>
<dbReference type="PANTHER" id="PTHR13285:SF18">
    <property type="entry name" value="PROTEIN-CYSTEINE N-PALMITOYLTRANSFERASE RASP"/>
    <property type="match status" value="1"/>
</dbReference>
<keyword evidence="6 7" id="KW-0472">Membrane</keyword>
<accession>A0ABV1H6L9</accession>
<dbReference type="Proteomes" id="UP001546774">
    <property type="component" value="Unassembled WGS sequence"/>
</dbReference>
<comment type="similarity">
    <text evidence="2 7">Belongs to the membrane-bound acyltransferase family.</text>
</comment>
<dbReference type="PANTHER" id="PTHR13285">
    <property type="entry name" value="ACYLTRANSFERASE"/>
    <property type="match status" value="1"/>
</dbReference>
<dbReference type="InterPro" id="IPR004299">
    <property type="entry name" value="MBOAT_fam"/>
</dbReference>
<evidence type="ECO:0000256" key="5">
    <source>
        <dbReference type="ARBA" id="ARBA00022989"/>
    </source>
</evidence>
<keyword evidence="5 8" id="KW-1133">Transmembrane helix</keyword>
<evidence type="ECO:0000313" key="9">
    <source>
        <dbReference type="EMBL" id="MEQ2555349.1"/>
    </source>
</evidence>
<evidence type="ECO:0000256" key="2">
    <source>
        <dbReference type="ARBA" id="ARBA00010323"/>
    </source>
</evidence>
<feature type="transmembrane region" description="Helical" evidence="8">
    <location>
        <begin position="42"/>
        <end position="64"/>
    </location>
</feature>
<feature type="transmembrane region" description="Helical" evidence="8">
    <location>
        <begin position="413"/>
        <end position="439"/>
    </location>
</feature>
<protein>
    <submittedName>
        <fullName evidence="9">MBOAT family O-acyltransferase</fullName>
        <ecNumber evidence="9">2.3.-.-</ecNumber>
    </submittedName>
</protein>
<feature type="transmembrane region" description="Helical" evidence="8">
    <location>
        <begin position="503"/>
        <end position="527"/>
    </location>
</feature>
<reference evidence="9" key="1">
    <citation type="submission" date="2024-03" db="EMBL/GenBank/DDBJ databases">
        <title>Human intestinal bacterial collection.</title>
        <authorList>
            <person name="Pauvert C."/>
            <person name="Hitch T.C.A."/>
            <person name="Clavel T."/>
        </authorList>
    </citation>
    <scope>NUCLEOTIDE SEQUENCE [LARGE SCALE GENOMIC DNA]</scope>
    <source>
        <strain evidence="9">CLA-AA-H89B</strain>
    </source>
</reference>
<evidence type="ECO:0000313" key="10">
    <source>
        <dbReference type="Proteomes" id="UP001546774"/>
    </source>
</evidence>
<dbReference type="PIRSF" id="PIRSF500217">
    <property type="entry name" value="AlgI"/>
    <property type="match status" value="1"/>
</dbReference>
<comment type="caution">
    <text evidence="9">The sequence shown here is derived from an EMBL/GenBank/DDBJ whole genome shotgun (WGS) entry which is preliminary data.</text>
</comment>
<evidence type="ECO:0000256" key="6">
    <source>
        <dbReference type="ARBA" id="ARBA00023136"/>
    </source>
</evidence>
<keyword evidence="7 9" id="KW-0012">Acyltransferase</keyword>
<keyword evidence="7 9" id="KW-0808">Transferase</keyword>
<dbReference type="GO" id="GO:0016746">
    <property type="term" value="F:acyltransferase activity"/>
    <property type="evidence" value="ECO:0007669"/>
    <property type="project" value="UniProtKB-KW"/>
</dbReference>
<name>A0ABV1H6L9_9FIRM</name>
<feature type="transmembrane region" description="Helical" evidence="8">
    <location>
        <begin position="371"/>
        <end position="392"/>
    </location>
</feature>
<dbReference type="InterPro" id="IPR024194">
    <property type="entry name" value="Ac/AlaTfrase_AlgI/DltB"/>
</dbReference>
<gene>
    <name evidence="9" type="ORF">WMO37_10070</name>
</gene>
<dbReference type="Pfam" id="PF03062">
    <property type="entry name" value="MBOAT"/>
    <property type="match status" value="1"/>
</dbReference>
<proteinExistence type="inferred from homology"/>
<feature type="transmembrane region" description="Helical" evidence="8">
    <location>
        <begin position="101"/>
        <end position="123"/>
    </location>
</feature>
<dbReference type="EMBL" id="JBBMFS010000008">
    <property type="protein sequence ID" value="MEQ2555349.1"/>
    <property type="molecule type" value="Genomic_DNA"/>
</dbReference>
<sequence length="529" mass="60644">MSFTTLHFFLFLAMGVLIYYLLPKKLQWVWLLVLSYLYYFTFSIKTSVFLIFTTVVTYTGGILLTRMNESSKAYLAANKETLDRAAKKAYKEKVKKNKRRVVVAMLLLCFGLLGVVKYLNFVIENIDALVLAVGHGQYFEPVNIILPLGISFYTFQSISYIIDVYQGKYSAEKNIFKYALFVSFFPQLLQGPIGRFDRLARQLYEGRSFSLKAAEFGLQRILWGCFKKMVLADRVAGFVTTVFGNYTEYGGWYNLVAVLLYCVQLYADFSGGIDIVIGTAEIFGIRMDENFRQPFFSKSIGEFWRRWHITLGTWMKDYIFYPFSLSKQMNRFGKWSKKHLGNTVGKAMPICLADLLIFFVVGIWHGAAWKYIAYGMYNGIIIAVSSLLEPLYAKGFEKTKIHKESKAWTVVQIIRTFILVNIGWYFDMAVSFSAALVMMKETFTKMSMSQFTGTAFLELGMGRRDFLIVLAGCIIIFIVSLLKERGVAVREAIAAKPLIVRWAVWYAFIVIIFIFAYTGDGSAFIYANF</sequence>
<dbReference type="InterPro" id="IPR051085">
    <property type="entry name" value="MB_O-acyltransferase"/>
</dbReference>
<feature type="transmembrane region" description="Helical" evidence="8">
    <location>
        <begin position="143"/>
        <end position="165"/>
    </location>
</feature>
<comment type="subcellular location">
    <subcellularLocation>
        <location evidence="1">Cell membrane</location>
        <topology evidence="1">Multi-pass membrane protein</topology>
    </subcellularLocation>
</comment>
<evidence type="ECO:0000256" key="4">
    <source>
        <dbReference type="ARBA" id="ARBA00022692"/>
    </source>
</evidence>
<keyword evidence="4 8" id="KW-0812">Transmembrane</keyword>
<evidence type="ECO:0000256" key="1">
    <source>
        <dbReference type="ARBA" id="ARBA00004651"/>
    </source>
</evidence>
<dbReference type="EC" id="2.3.-.-" evidence="9"/>
<dbReference type="PIRSF" id="PIRSF016636">
    <property type="entry name" value="AlgI_DltB"/>
    <property type="match status" value="1"/>
</dbReference>